<dbReference type="Proteomes" id="UP000823941">
    <property type="component" value="Chromosome 10"/>
</dbReference>
<evidence type="ECO:0000313" key="2">
    <source>
        <dbReference type="EMBL" id="KAG7307579.1"/>
    </source>
</evidence>
<comment type="caution">
    <text evidence="2">The sequence shown here is derived from an EMBL/GenBank/DDBJ whole genome shotgun (WGS) entry which is preliminary data.</text>
</comment>
<organism evidence="2 3">
    <name type="scientific">Plutella xylostella</name>
    <name type="common">Diamondback moth</name>
    <name type="synonym">Plutella maculipennis</name>
    <dbReference type="NCBI Taxonomy" id="51655"/>
    <lineage>
        <taxon>Eukaryota</taxon>
        <taxon>Metazoa</taxon>
        <taxon>Ecdysozoa</taxon>
        <taxon>Arthropoda</taxon>
        <taxon>Hexapoda</taxon>
        <taxon>Insecta</taxon>
        <taxon>Pterygota</taxon>
        <taxon>Neoptera</taxon>
        <taxon>Endopterygota</taxon>
        <taxon>Lepidoptera</taxon>
        <taxon>Glossata</taxon>
        <taxon>Ditrysia</taxon>
        <taxon>Yponomeutoidea</taxon>
        <taxon>Plutellidae</taxon>
        <taxon>Plutella</taxon>
    </lineage>
</organism>
<sequence>MKYSIVARQKTSSPTLFKAAINSITPSRSGANKEPTQKGSSNFIMNSPATSEFRGESCKNNAVPSVSESSSCSNYCRRTCEEYSLHTFPSEEVRSPLNCN</sequence>
<evidence type="ECO:0000313" key="3">
    <source>
        <dbReference type="Proteomes" id="UP000823941"/>
    </source>
</evidence>
<name>A0ABQ7QRC3_PLUXY</name>
<accession>A0ABQ7QRC3</accession>
<protein>
    <submittedName>
        <fullName evidence="2">Uncharacterized protein</fullName>
    </submittedName>
</protein>
<dbReference type="EMBL" id="JAHIBW010000010">
    <property type="protein sequence ID" value="KAG7307579.1"/>
    <property type="molecule type" value="Genomic_DNA"/>
</dbReference>
<keyword evidence="3" id="KW-1185">Reference proteome</keyword>
<reference evidence="2 3" key="1">
    <citation type="submission" date="2021-06" db="EMBL/GenBank/DDBJ databases">
        <title>A haploid diamondback moth (Plutella xylostella L.) genome assembly resolves 31 chromosomes and identifies a diamide resistance mutation.</title>
        <authorList>
            <person name="Ward C.M."/>
            <person name="Perry K.D."/>
            <person name="Baker G."/>
            <person name="Powis K."/>
            <person name="Heckel D.G."/>
            <person name="Baxter S.W."/>
        </authorList>
    </citation>
    <scope>NUCLEOTIDE SEQUENCE [LARGE SCALE GENOMIC DNA]</scope>
    <source>
        <strain evidence="2 3">LV</strain>
        <tissue evidence="2">Single pupa</tissue>
    </source>
</reference>
<proteinExistence type="predicted"/>
<feature type="region of interest" description="Disordered" evidence="1">
    <location>
        <begin position="24"/>
        <end position="71"/>
    </location>
</feature>
<feature type="compositionally biased region" description="Polar residues" evidence="1">
    <location>
        <begin position="37"/>
        <end position="50"/>
    </location>
</feature>
<evidence type="ECO:0000256" key="1">
    <source>
        <dbReference type="SAM" id="MobiDB-lite"/>
    </source>
</evidence>
<gene>
    <name evidence="2" type="ORF">JYU34_007799</name>
</gene>